<reference evidence="2" key="1">
    <citation type="submission" date="2021-04" db="EMBL/GenBank/DDBJ databases">
        <title>Microbacterium tenobrionis sp. nov. and Microbacterium allomyrinae sp. nov., isolated from larvae of Tenobrio molitor and Allomyrina dichotoma, respectively.</title>
        <authorList>
            <person name="Lee S.D."/>
        </authorList>
    </citation>
    <scope>NUCLEOTIDE SEQUENCE</scope>
    <source>
        <strain evidence="2">YMB-B2</strain>
    </source>
</reference>
<sequence length="118" mass="13252">MVRHEERLDVHVETFPTETVRIDKVVVTEQRTVTIDVRREELRITRTPLASGGSPPHPAAPRTTPPIVMILREEQPVITMAIVPVEKVTATVTVHTADHHLRESLRCERIDVSTPPAS</sequence>
<evidence type="ECO:0000259" key="1">
    <source>
        <dbReference type="Pfam" id="PF09557"/>
    </source>
</evidence>
<dbReference type="InterPro" id="IPR019060">
    <property type="entry name" value="DUF2382"/>
</dbReference>
<dbReference type="EMBL" id="JAGTTM010000001">
    <property type="protein sequence ID" value="MCC2028612.1"/>
    <property type="molecule type" value="Genomic_DNA"/>
</dbReference>
<dbReference type="AlphaFoldDB" id="A0A9X1LMH2"/>
<accession>A0A9X1LMH2</accession>
<dbReference type="RefSeq" id="WP_227529834.1">
    <property type="nucleotide sequence ID" value="NZ_JAGTTM010000001.1"/>
</dbReference>
<dbReference type="Pfam" id="PF09557">
    <property type="entry name" value="DUF2382"/>
    <property type="match status" value="1"/>
</dbReference>
<feature type="domain" description="DUF2382" evidence="1">
    <location>
        <begin position="1"/>
        <end position="112"/>
    </location>
</feature>
<organism evidence="2 3">
    <name type="scientific">Microbacterium tenebrionis</name>
    <dbReference type="NCBI Taxonomy" id="2830665"/>
    <lineage>
        <taxon>Bacteria</taxon>
        <taxon>Bacillati</taxon>
        <taxon>Actinomycetota</taxon>
        <taxon>Actinomycetes</taxon>
        <taxon>Micrococcales</taxon>
        <taxon>Microbacteriaceae</taxon>
        <taxon>Microbacterium</taxon>
    </lineage>
</organism>
<dbReference type="InterPro" id="IPR052967">
    <property type="entry name" value="Stress_Response_Assoc"/>
</dbReference>
<name>A0A9X1LMH2_9MICO</name>
<protein>
    <submittedName>
        <fullName evidence="2">YsnF/AvaK domain-containing protein</fullName>
    </submittedName>
</protein>
<dbReference type="PANTHER" id="PTHR38463">
    <property type="entry name" value="STRESS RESPONSE PROTEIN YSNF"/>
    <property type="match status" value="1"/>
</dbReference>
<evidence type="ECO:0000313" key="2">
    <source>
        <dbReference type="EMBL" id="MCC2028612.1"/>
    </source>
</evidence>
<gene>
    <name evidence="2" type="ORF">KEC56_03570</name>
</gene>
<dbReference type="PANTHER" id="PTHR38463:SF1">
    <property type="entry name" value="STRESS RESPONSE PROTEIN YSNF"/>
    <property type="match status" value="1"/>
</dbReference>
<keyword evidence="3" id="KW-1185">Reference proteome</keyword>
<proteinExistence type="predicted"/>
<evidence type="ECO:0000313" key="3">
    <source>
        <dbReference type="Proteomes" id="UP001139289"/>
    </source>
</evidence>
<dbReference type="Proteomes" id="UP001139289">
    <property type="component" value="Unassembled WGS sequence"/>
</dbReference>
<comment type="caution">
    <text evidence="2">The sequence shown here is derived from an EMBL/GenBank/DDBJ whole genome shotgun (WGS) entry which is preliminary data.</text>
</comment>